<name>A0A7R9J6Y2_TIMCA</name>
<reference evidence="1" key="1">
    <citation type="submission" date="2020-11" db="EMBL/GenBank/DDBJ databases">
        <authorList>
            <person name="Tran Van P."/>
        </authorList>
    </citation>
    <scope>NUCLEOTIDE SEQUENCE</scope>
</reference>
<gene>
    <name evidence="1" type="ORF">TCMB3V08_LOCUS5762</name>
</gene>
<dbReference type="AlphaFoldDB" id="A0A7R9J6Y2"/>
<sequence length="108" mass="12073">MLTATLVDLVTSVPGGENVDEGNIDEWLECDASEPGFERLTDLEITNKAMGETKAPAWMTHETALQHSTLLMDTKFSFPVRFPFNPSKIRLEDIEVPEVLNLPTLKKV</sequence>
<organism evidence="1">
    <name type="scientific">Timema californicum</name>
    <name type="common">California timema</name>
    <name type="synonym">Walking stick</name>
    <dbReference type="NCBI Taxonomy" id="61474"/>
    <lineage>
        <taxon>Eukaryota</taxon>
        <taxon>Metazoa</taxon>
        <taxon>Ecdysozoa</taxon>
        <taxon>Arthropoda</taxon>
        <taxon>Hexapoda</taxon>
        <taxon>Insecta</taxon>
        <taxon>Pterygota</taxon>
        <taxon>Neoptera</taxon>
        <taxon>Polyneoptera</taxon>
        <taxon>Phasmatodea</taxon>
        <taxon>Timematodea</taxon>
        <taxon>Timematoidea</taxon>
        <taxon>Timematidae</taxon>
        <taxon>Timema</taxon>
    </lineage>
</organism>
<dbReference type="EMBL" id="OE181421">
    <property type="protein sequence ID" value="CAD7573121.1"/>
    <property type="molecule type" value="Genomic_DNA"/>
</dbReference>
<evidence type="ECO:0000313" key="1">
    <source>
        <dbReference type="EMBL" id="CAD7573121.1"/>
    </source>
</evidence>
<proteinExistence type="predicted"/>
<accession>A0A7R9J6Y2</accession>
<protein>
    <submittedName>
        <fullName evidence="1">(California timema) hypothetical protein</fullName>
    </submittedName>
</protein>